<proteinExistence type="predicted"/>
<keyword evidence="2" id="KW-1185">Reference proteome</keyword>
<reference evidence="1" key="1">
    <citation type="submission" date="2023-07" db="EMBL/GenBank/DDBJ databases">
        <authorList>
            <consortium name="CYATHOMIX"/>
        </authorList>
    </citation>
    <scope>NUCLEOTIDE SEQUENCE</scope>
    <source>
        <strain evidence="1">N/A</strain>
    </source>
</reference>
<dbReference type="AlphaFoldDB" id="A0AA36DR03"/>
<evidence type="ECO:0000313" key="1">
    <source>
        <dbReference type="EMBL" id="CAJ0592167.1"/>
    </source>
</evidence>
<organism evidence="1 2">
    <name type="scientific">Cylicocyclus nassatus</name>
    <name type="common">Nematode worm</name>
    <dbReference type="NCBI Taxonomy" id="53992"/>
    <lineage>
        <taxon>Eukaryota</taxon>
        <taxon>Metazoa</taxon>
        <taxon>Ecdysozoa</taxon>
        <taxon>Nematoda</taxon>
        <taxon>Chromadorea</taxon>
        <taxon>Rhabditida</taxon>
        <taxon>Rhabditina</taxon>
        <taxon>Rhabditomorpha</taxon>
        <taxon>Strongyloidea</taxon>
        <taxon>Strongylidae</taxon>
        <taxon>Cylicocyclus</taxon>
    </lineage>
</organism>
<evidence type="ECO:0000313" key="2">
    <source>
        <dbReference type="Proteomes" id="UP001176961"/>
    </source>
</evidence>
<dbReference type="Proteomes" id="UP001176961">
    <property type="component" value="Unassembled WGS sequence"/>
</dbReference>
<name>A0AA36DR03_CYLNA</name>
<comment type="caution">
    <text evidence="1">The sequence shown here is derived from an EMBL/GenBank/DDBJ whole genome shotgun (WGS) entry which is preliminary data.</text>
</comment>
<protein>
    <submittedName>
        <fullName evidence="1">Uncharacterized protein</fullName>
    </submittedName>
</protein>
<sequence length="195" mass="22233">MFRLLEKLESGDLAAHIARSNGYVIPQSREVMCLHSFAFVKDECPDFNDLNNEVEERLRKKSKVQNYRVTKDCELVTLALDLSNKEITLDDCFWGQKGRGVAVVFYLADQNASYSEIAVQIVKRVKVVLGRPFVPRFGCSYSFAIFGTETYTAKLRSVCFFVQRRAGFNKEVLGRPTNEECEKVKKKLISDTPVV</sequence>
<gene>
    <name evidence="1" type="ORF">CYNAS_LOCUS4150</name>
</gene>
<dbReference type="EMBL" id="CATQJL010000001">
    <property type="protein sequence ID" value="CAJ0592167.1"/>
    <property type="molecule type" value="Genomic_DNA"/>
</dbReference>
<accession>A0AA36DR03</accession>